<dbReference type="AlphaFoldDB" id="C8XFS3"/>
<feature type="region of interest" description="Disordered" evidence="1">
    <location>
        <begin position="30"/>
        <end position="56"/>
    </location>
</feature>
<evidence type="ECO:0000259" key="3">
    <source>
        <dbReference type="PROSITE" id="PS50835"/>
    </source>
</evidence>
<protein>
    <recommendedName>
        <fullName evidence="3">Ig-like domain-containing protein</fullName>
    </recommendedName>
</protein>
<dbReference type="eggNOG" id="COG2132">
    <property type="taxonomic scope" value="Bacteria"/>
</dbReference>
<dbReference type="EMBL" id="CP001737">
    <property type="protein sequence ID" value="ACV78034.1"/>
    <property type="molecule type" value="Genomic_DNA"/>
</dbReference>
<evidence type="ECO:0000256" key="2">
    <source>
        <dbReference type="SAM" id="SignalP"/>
    </source>
</evidence>
<feature type="domain" description="Ig-like" evidence="3">
    <location>
        <begin position="252"/>
        <end position="282"/>
    </location>
</feature>
<keyword evidence="2" id="KW-0732">Signal</keyword>
<dbReference type="HOGENOM" id="CLU_782620_0_0_11"/>
<keyword evidence="5" id="KW-1185">Reference proteome</keyword>
<evidence type="ECO:0000313" key="4">
    <source>
        <dbReference type="EMBL" id="ACV78034.1"/>
    </source>
</evidence>
<organism evidence="4 5">
    <name type="scientific">Nakamurella multipartita (strain ATCC 700099 / DSM 44233 / CIP 104796 / JCM 9543 / NBRC 105858 / Y-104)</name>
    <name type="common">Microsphaera multipartita</name>
    <dbReference type="NCBI Taxonomy" id="479431"/>
    <lineage>
        <taxon>Bacteria</taxon>
        <taxon>Bacillati</taxon>
        <taxon>Actinomycetota</taxon>
        <taxon>Actinomycetes</taxon>
        <taxon>Nakamurellales</taxon>
        <taxon>Nakamurellaceae</taxon>
        <taxon>Nakamurella</taxon>
    </lineage>
</organism>
<feature type="signal peptide" evidence="2">
    <location>
        <begin position="1"/>
        <end position="20"/>
    </location>
</feature>
<dbReference type="Proteomes" id="UP000002218">
    <property type="component" value="Chromosome"/>
</dbReference>
<dbReference type="PROSITE" id="PS50835">
    <property type="entry name" value="IG_LIKE"/>
    <property type="match status" value="1"/>
</dbReference>
<evidence type="ECO:0000313" key="5">
    <source>
        <dbReference type="Proteomes" id="UP000002218"/>
    </source>
</evidence>
<gene>
    <name evidence="4" type="ordered locus">Namu_1644</name>
</gene>
<dbReference type="STRING" id="479431.Namu_1644"/>
<sequence length="354" mass="36026" precursor="true">MLIRIAVTLTLLALSIPGLQGPAGHARSDLAGFNAPDGDTDQDGTNDGAKATAGLGNGGSAADTITLFVDALEKLAGDASSSSSSVRASNGQGGQESPADPMTGLGQNQSDQWCGWASLAAPLDPNNPAWDGHSAADGEVRWKSCPILGPGTAGAPGNLEGRPVVYQFFPNGVIAPPPPPDPAVLAQRAIRQLTVPPPPISVGPDRSKLAVNLWTWLWIDDPGPLTATAAAGGISVTATASLSSVTWSLGEPAATGGPYADGPPVTLTCQGTGTPPPANYDWKAEPPCGHMYSWRSTKERTSGTGTWPITATSNWTVTWQSNTGVTGGTTLSATSNDALEIGEYRTVLVDGPGG</sequence>
<reference evidence="4 5" key="2">
    <citation type="journal article" date="2010" name="Stand. Genomic Sci.">
        <title>Complete genome sequence of Nakamurella multipartita type strain (Y-104).</title>
        <authorList>
            <person name="Tice H."/>
            <person name="Mayilraj S."/>
            <person name="Sims D."/>
            <person name="Lapidus A."/>
            <person name="Nolan M."/>
            <person name="Lucas S."/>
            <person name="Glavina Del Rio T."/>
            <person name="Copeland A."/>
            <person name="Cheng J.F."/>
            <person name="Meincke L."/>
            <person name="Bruce D."/>
            <person name="Goodwin L."/>
            <person name="Pitluck S."/>
            <person name="Ivanova N."/>
            <person name="Mavromatis K."/>
            <person name="Ovchinnikova G."/>
            <person name="Pati A."/>
            <person name="Chen A."/>
            <person name="Palaniappan K."/>
            <person name="Land M."/>
            <person name="Hauser L."/>
            <person name="Chang Y.J."/>
            <person name="Jeffries C.D."/>
            <person name="Detter J.C."/>
            <person name="Brettin T."/>
            <person name="Rohde M."/>
            <person name="Goker M."/>
            <person name="Bristow J."/>
            <person name="Eisen J.A."/>
            <person name="Markowitz V."/>
            <person name="Hugenholtz P."/>
            <person name="Kyrpides N.C."/>
            <person name="Klenk H.P."/>
            <person name="Chen F."/>
        </authorList>
    </citation>
    <scope>NUCLEOTIDE SEQUENCE [LARGE SCALE GENOMIC DNA]</scope>
    <source>
        <strain evidence="5">ATCC 700099 / DSM 44233 / CIP 104796 / JCM 9543 / NBRC 105858 / Y-104</strain>
    </source>
</reference>
<feature type="chain" id="PRO_5038520381" description="Ig-like domain-containing protein" evidence="2">
    <location>
        <begin position="21"/>
        <end position="354"/>
    </location>
</feature>
<reference evidence="5" key="1">
    <citation type="submission" date="2009-09" db="EMBL/GenBank/DDBJ databases">
        <title>The complete genome of Nakamurella multipartita DSM 44233.</title>
        <authorList>
            <consortium name="US DOE Joint Genome Institute (JGI-PGF)"/>
            <person name="Lucas S."/>
            <person name="Copeland A."/>
            <person name="Lapidus A."/>
            <person name="Glavina del Rio T."/>
            <person name="Dalin E."/>
            <person name="Tice H."/>
            <person name="Bruce D."/>
            <person name="Goodwin L."/>
            <person name="Pitluck S."/>
            <person name="Kyrpides N."/>
            <person name="Mavromatis K."/>
            <person name="Ivanova N."/>
            <person name="Ovchinnikova G."/>
            <person name="Sims D."/>
            <person name="Meincke L."/>
            <person name="Brettin T."/>
            <person name="Detter J.C."/>
            <person name="Han C."/>
            <person name="Larimer F."/>
            <person name="Land M."/>
            <person name="Hauser L."/>
            <person name="Markowitz V."/>
            <person name="Cheng J.-F."/>
            <person name="Hugenholtz P."/>
            <person name="Woyke T."/>
            <person name="Wu D."/>
            <person name="Klenk H.-P."/>
            <person name="Eisen J.A."/>
        </authorList>
    </citation>
    <scope>NUCLEOTIDE SEQUENCE [LARGE SCALE GENOMIC DNA]</scope>
    <source>
        <strain evidence="5">ATCC 700099 / DSM 44233 / CIP 104796 / JCM 9543 / NBRC 105858 / Y-104</strain>
    </source>
</reference>
<proteinExistence type="predicted"/>
<feature type="region of interest" description="Disordered" evidence="1">
    <location>
        <begin position="79"/>
        <end position="110"/>
    </location>
</feature>
<name>C8XFS3_NAKMY</name>
<dbReference type="InterPro" id="IPR007110">
    <property type="entry name" value="Ig-like_dom"/>
</dbReference>
<dbReference type="KEGG" id="nml:Namu_1644"/>
<dbReference type="InParanoid" id="C8XFS3"/>
<accession>C8XFS3</accession>
<evidence type="ECO:0000256" key="1">
    <source>
        <dbReference type="SAM" id="MobiDB-lite"/>
    </source>
</evidence>